<accession>A0AAW2F8X5</accession>
<gene>
    <name evidence="1" type="ORF">PUN28_012000</name>
</gene>
<organism evidence="1 2">
    <name type="scientific">Cardiocondyla obscurior</name>
    <dbReference type="NCBI Taxonomy" id="286306"/>
    <lineage>
        <taxon>Eukaryota</taxon>
        <taxon>Metazoa</taxon>
        <taxon>Ecdysozoa</taxon>
        <taxon>Arthropoda</taxon>
        <taxon>Hexapoda</taxon>
        <taxon>Insecta</taxon>
        <taxon>Pterygota</taxon>
        <taxon>Neoptera</taxon>
        <taxon>Endopterygota</taxon>
        <taxon>Hymenoptera</taxon>
        <taxon>Apocrita</taxon>
        <taxon>Aculeata</taxon>
        <taxon>Formicoidea</taxon>
        <taxon>Formicidae</taxon>
        <taxon>Myrmicinae</taxon>
        <taxon>Cardiocondyla</taxon>
    </lineage>
</organism>
<evidence type="ECO:0000313" key="1">
    <source>
        <dbReference type="EMBL" id="KAL0112363.1"/>
    </source>
</evidence>
<evidence type="ECO:0000313" key="2">
    <source>
        <dbReference type="Proteomes" id="UP001430953"/>
    </source>
</evidence>
<proteinExistence type="predicted"/>
<reference evidence="1 2" key="1">
    <citation type="submission" date="2023-03" db="EMBL/GenBank/DDBJ databases">
        <title>High recombination rates correlate with genetic variation in Cardiocondyla obscurior ants.</title>
        <authorList>
            <person name="Errbii M."/>
        </authorList>
    </citation>
    <scope>NUCLEOTIDE SEQUENCE [LARGE SCALE GENOMIC DNA]</scope>
    <source>
        <strain evidence="1">Alpha-2009</strain>
        <tissue evidence="1">Whole body</tissue>
    </source>
</reference>
<keyword evidence="2" id="KW-1185">Reference proteome</keyword>
<dbReference type="Proteomes" id="UP001430953">
    <property type="component" value="Unassembled WGS sequence"/>
</dbReference>
<sequence length="76" mass="9391">MSKYIYIYTFFMKKKKKKKSKIIIYFLLRRSYVDIKNDITSVRKYGIKYFFSYSYQLFVSTKNTFKGSRQSHLFHV</sequence>
<dbReference type="AlphaFoldDB" id="A0AAW2F8X5"/>
<name>A0AAW2F8X5_9HYME</name>
<protein>
    <submittedName>
        <fullName evidence="1">Uncharacterized protein</fullName>
    </submittedName>
</protein>
<dbReference type="EMBL" id="JADYXP020000012">
    <property type="protein sequence ID" value="KAL0112363.1"/>
    <property type="molecule type" value="Genomic_DNA"/>
</dbReference>
<comment type="caution">
    <text evidence="1">The sequence shown here is derived from an EMBL/GenBank/DDBJ whole genome shotgun (WGS) entry which is preliminary data.</text>
</comment>